<organism evidence="2 3">
    <name type="scientific">Pleurotus ostreatus (strain PC15)</name>
    <name type="common">Oyster mushroom</name>
    <dbReference type="NCBI Taxonomy" id="1137138"/>
    <lineage>
        <taxon>Eukaryota</taxon>
        <taxon>Fungi</taxon>
        <taxon>Dikarya</taxon>
        <taxon>Basidiomycota</taxon>
        <taxon>Agaricomycotina</taxon>
        <taxon>Agaricomycetes</taxon>
        <taxon>Agaricomycetidae</taxon>
        <taxon>Agaricales</taxon>
        <taxon>Pleurotineae</taxon>
        <taxon>Pleurotaceae</taxon>
        <taxon>Pleurotus</taxon>
    </lineage>
</organism>
<evidence type="ECO:0000313" key="2">
    <source>
        <dbReference type="EMBL" id="KDQ25907.1"/>
    </source>
</evidence>
<accession>A0A067NP84</accession>
<name>A0A067NP84_PLEO1</name>
<dbReference type="EMBL" id="KL198010">
    <property type="protein sequence ID" value="KDQ25907.1"/>
    <property type="molecule type" value="Genomic_DNA"/>
</dbReference>
<reference evidence="3" key="1">
    <citation type="journal article" date="2014" name="Proc. Natl. Acad. Sci. U.S.A.">
        <title>Extensive sampling of basidiomycete genomes demonstrates inadequacy of the white-rot/brown-rot paradigm for wood decay fungi.</title>
        <authorList>
            <person name="Riley R."/>
            <person name="Salamov A.A."/>
            <person name="Brown D.W."/>
            <person name="Nagy L.G."/>
            <person name="Floudas D."/>
            <person name="Held B.W."/>
            <person name="Levasseur A."/>
            <person name="Lombard V."/>
            <person name="Morin E."/>
            <person name="Otillar R."/>
            <person name="Lindquist E.A."/>
            <person name="Sun H."/>
            <person name="LaButti K.M."/>
            <person name="Schmutz J."/>
            <person name="Jabbour D."/>
            <person name="Luo H."/>
            <person name="Baker S.E."/>
            <person name="Pisabarro A.G."/>
            <person name="Walton J.D."/>
            <person name="Blanchette R.A."/>
            <person name="Henrissat B."/>
            <person name="Martin F."/>
            <person name="Cullen D."/>
            <person name="Hibbett D.S."/>
            <person name="Grigoriev I.V."/>
        </authorList>
    </citation>
    <scope>NUCLEOTIDE SEQUENCE [LARGE SCALE GENOMIC DNA]</scope>
    <source>
        <strain evidence="3">PC15</strain>
    </source>
</reference>
<evidence type="ECO:0000256" key="1">
    <source>
        <dbReference type="SAM" id="MobiDB-lite"/>
    </source>
</evidence>
<gene>
    <name evidence="2" type="ORF">PLEOSDRAFT_160508</name>
</gene>
<dbReference type="Proteomes" id="UP000027073">
    <property type="component" value="Unassembled WGS sequence"/>
</dbReference>
<feature type="region of interest" description="Disordered" evidence="1">
    <location>
        <begin position="101"/>
        <end position="142"/>
    </location>
</feature>
<dbReference type="OrthoDB" id="3041792at2759"/>
<feature type="region of interest" description="Disordered" evidence="1">
    <location>
        <begin position="280"/>
        <end position="318"/>
    </location>
</feature>
<dbReference type="AlphaFoldDB" id="A0A067NP84"/>
<dbReference type="HOGENOM" id="CLU_874697_0_0_1"/>
<protein>
    <submittedName>
        <fullName evidence="2">Uncharacterized protein</fullName>
    </submittedName>
</protein>
<evidence type="ECO:0000313" key="3">
    <source>
        <dbReference type="Proteomes" id="UP000027073"/>
    </source>
</evidence>
<proteinExistence type="predicted"/>
<feature type="compositionally biased region" description="Polar residues" evidence="1">
    <location>
        <begin position="130"/>
        <end position="142"/>
    </location>
</feature>
<dbReference type="InParanoid" id="A0A067NP84"/>
<sequence length="318" mass="34652">MLALPSWENPDRSYFQPPGPFSAPIHFLNATATALNVFTGHTDSFCRPSPYTVPAEWILTNSRTLLPASIPNIPLQVMEENIYGSSGPRRAFEAHRTDMDENPTPSTPLVEHKWYSPPTPADTGDAVTLAGQSREPSTPSNNEFCLASLPEHSTISQAAATSSPDIADADNGTVLLQGNTQIPSICVHHHSGAGAGDSHLLQDASSPAWCLGVPQLNRMAVTAPLNDVRFLAVPWSRPHHCDELPRADTRKRKMLLWLDRVYSKAYQALVSRGLEPMKSNIRDSFDGPTISRDADRASTSRKISSGHGPNPWHQPGLS</sequence>